<dbReference type="AlphaFoldDB" id="A0A066WGE8"/>
<dbReference type="GeneID" id="25262774"/>
<evidence type="ECO:0000313" key="9">
    <source>
        <dbReference type="EMBL" id="KDN53062.1"/>
    </source>
</evidence>
<dbReference type="GO" id="GO:0006624">
    <property type="term" value="P:vacuolar protein processing"/>
    <property type="evidence" value="ECO:0007669"/>
    <property type="project" value="TreeGrafter"/>
</dbReference>
<keyword evidence="4" id="KW-0256">Endoplasmic reticulum</keyword>
<dbReference type="GO" id="GO:0005789">
    <property type="term" value="C:endoplasmic reticulum membrane"/>
    <property type="evidence" value="ECO:0007669"/>
    <property type="project" value="UniProtKB-SubCell"/>
</dbReference>
<keyword evidence="3 8" id="KW-0812">Transmembrane</keyword>
<keyword evidence="6 8" id="KW-0472">Membrane</keyword>
<dbReference type="FunCoup" id="A0A066WGE8">
    <property type="interactions" value="3"/>
</dbReference>
<accession>A0A066WGE8</accession>
<evidence type="ECO:0000256" key="4">
    <source>
        <dbReference type="ARBA" id="ARBA00022824"/>
    </source>
</evidence>
<dbReference type="Proteomes" id="UP000027361">
    <property type="component" value="Unassembled WGS sequence"/>
</dbReference>
<evidence type="ECO:0000256" key="5">
    <source>
        <dbReference type="ARBA" id="ARBA00022989"/>
    </source>
</evidence>
<dbReference type="OMA" id="GRPKYDA"/>
<evidence type="ECO:0000256" key="8">
    <source>
        <dbReference type="SAM" id="Phobius"/>
    </source>
</evidence>
<sequence>MARAAAKRVSSQNASTLATLLYGFLISSTMHVLFRFVLYRSTASTRHVVYFVLTEALAVALWLQLQNMAKSGDDLAQGGLTAYMFDIIYVTWAVHVLSAAISSKFWWLYMAIPAYAIFILYRKALVPFVLGGRDPLARIFSALRGGSGKSSKDSGAKGQEEDATQGMSKRQQKLQKRQEKGDPRVQVRRR</sequence>
<feature type="transmembrane region" description="Helical" evidence="8">
    <location>
        <begin position="75"/>
        <end position="94"/>
    </location>
</feature>
<dbReference type="InterPro" id="IPR008506">
    <property type="entry name" value="SND2/TMEM208"/>
</dbReference>
<dbReference type="EMBL" id="JMSN01000004">
    <property type="protein sequence ID" value="KDN53062.1"/>
    <property type="molecule type" value="Genomic_DNA"/>
</dbReference>
<dbReference type="PANTHER" id="PTHR13505:SF7">
    <property type="entry name" value="TRANSMEMBRANE PROTEIN 208"/>
    <property type="match status" value="1"/>
</dbReference>
<protein>
    <submittedName>
        <fullName evidence="9">DUF788-domain-containing protein</fullName>
    </submittedName>
</protein>
<comment type="similarity">
    <text evidence="2">Belongs to the TMEM208 family.</text>
</comment>
<dbReference type="HOGENOM" id="CLU_094308_2_1_1"/>
<dbReference type="OrthoDB" id="10012212at2759"/>
<keyword evidence="10" id="KW-1185">Reference proteome</keyword>
<evidence type="ECO:0000256" key="3">
    <source>
        <dbReference type="ARBA" id="ARBA00022692"/>
    </source>
</evidence>
<comment type="caution">
    <text evidence="9">The sequence shown here is derived from an EMBL/GenBank/DDBJ whole genome shotgun (WGS) entry which is preliminary data.</text>
</comment>
<feature type="compositionally biased region" description="Basic and acidic residues" evidence="7">
    <location>
        <begin position="150"/>
        <end position="160"/>
    </location>
</feature>
<proteinExistence type="inferred from homology"/>
<feature type="transmembrane region" description="Helical" evidence="8">
    <location>
        <begin position="106"/>
        <end position="130"/>
    </location>
</feature>
<feature type="transmembrane region" description="Helical" evidence="8">
    <location>
        <begin position="44"/>
        <end position="63"/>
    </location>
</feature>
<evidence type="ECO:0000256" key="2">
    <source>
        <dbReference type="ARBA" id="ARBA00009950"/>
    </source>
</evidence>
<comment type="subcellular location">
    <subcellularLocation>
        <location evidence="1">Endoplasmic reticulum membrane</location>
        <topology evidence="1">Multi-pass membrane protein</topology>
    </subcellularLocation>
</comment>
<feature type="transmembrane region" description="Helical" evidence="8">
    <location>
        <begin position="20"/>
        <end position="38"/>
    </location>
</feature>
<dbReference type="GO" id="GO:0005773">
    <property type="term" value="C:vacuole"/>
    <property type="evidence" value="ECO:0007669"/>
    <property type="project" value="GOC"/>
</dbReference>
<reference evidence="9 10" key="1">
    <citation type="submission" date="2014-05" db="EMBL/GenBank/DDBJ databases">
        <title>Draft genome sequence of a rare smut relative, Tilletiaria anomala UBC 951.</title>
        <authorList>
            <consortium name="DOE Joint Genome Institute"/>
            <person name="Toome M."/>
            <person name="Kuo A."/>
            <person name="Henrissat B."/>
            <person name="Lipzen A."/>
            <person name="Tritt A."/>
            <person name="Yoshinaga Y."/>
            <person name="Zane M."/>
            <person name="Barry K."/>
            <person name="Grigoriev I.V."/>
            <person name="Spatafora J.W."/>
            <person name="Aimea M.C."/>
        </authorList>
    </citation>
    <scope>NUCLEOTIDE SEQUENCE [LARGE SCALE GENOMIC DNA]</scope>
    <source>
        <strain evidence="9 10">UBC 951</strain>
    </source>
</reference>
<evidence type="ECO:0000256" key="7">
    <source>
        <dbReference type="SAM" id="MobiDB-lite"/>
    </source>
</evidence>
<evidence type="ECO:0000313" key="10">
    <source>
        <dbReference type="Proteomes" id="UP000027361"/>
    </source>
</evidence>
<evidence type="ECO:0000256" key="1">
    <source>
        <dbReference type="ARBA" id="ARBA00004477"/>
    </source>
</evidence>
<gene>
    <name evidence="9" type="ORF">K437DRAFT_231078</name>
</gene>
<dbReference type="PANTHER" id="PTHR13505">
    <property type="entry name" value="TRANSMEMBRANE PROTEIN 208"/>
    <property type="match status" value="1"/>
</dbReference>
<dbReference type="RefSeq" id="XP_013245901.1">
    <property type="nucleotide sequence ID" value="XM_013390447.1"/>
</dbReference>
<evidence type="ECO:0000256" key="6">
    <source>
        <dbReference type="ARBA" id="ARBA00023136"/>
    </source>
</evidence>
<feature type="compositionally biased region" description="Basic and acidic residues" evidence="7">
    <location>
        <begin position="176"/>
        <end position="190"/>
    </location>
</feature>
<name>A0A066WGE8_TILAU</name>
<dbReference type="InParanoid" id="A0A066WGE8"/>
<keyword evidence="5 8" id="KW-1133">Transmembrane helix</keyword>
<organism evidence="9 10">
    <name type="scientific">Tilletiaria anomala (strain ATCC 24038 / CBS 436.72 / UBC 951)</name>
    <dbReference type="NCBI Taxonomy" id="1037660"/>
    <lineage>
        <taxon>Eukaryota</taxon>
        <taxon>Fungi</taxon>
        <taxon>Dikarya</taxon>
        <taxon>Basidiomycota</taxon>
        <taxon>Ustilaginomycotina</taxon>
        <taxon>Exobasidiomycetes</taxon>
        <taxon>Georgefischeriales</taxon>
        <taxon>Tilletiariaceae</taxon>
        <taxon>Tilletiaria</taxon>
    </lineage>
</organism>
<dbReference type="Pfam" id="PF05620">
    <property type="entry name" value="TMEM208_SND2"/>
    <property type="match status" value="1"/>
</dbReference>
<dbReference type="STRING" id="1037660.A0A066WGE8"/>
<feature type="region of interest" description="Disordered" evidence="7">
    <location>
        <begin position="144"/>
        <end position="190"/>
    </location>
</feature>